<dbReference type="Pfam" id="PF13456">
    <property type="entry name" value="RVT_3"/>
    <property type="match status" value="1"/>
</dbReference>
<accession>A0A6A2YF77</accession>
<evidence type="ECO:0000259" key="1">
    <source>
        <dbReference type="Pfam" id="PF13456"/>
    </source>
</evidence>
<dbReference type="Pfam" id="PF13966">
    <property type="entry name" value="zf-RVT"/>
    <property type="match status" value="1"/>
</dbReference>
<dbReference type="GO" id="GO:0004523">
    <property type="term" value="F:RNA-DNA hybrid ribonuclease activity"/>
    <property type="evidence" value="ECO:0007669"/>
    <property type="project" value="InterPro"/>
</dbReference>
<dbReference type="InterPro" id="IPR026960">
    <property type="entry name" value="RVT-Znf"/>
</dbReference>
<evidence type="ECO:0000313" key="4">
    <source>
        <dbReference type="Proteomes" id="UP000436088"/>
    </source>
</evidence>
<dbReference type="AlphaFoldDB" id="A0A6A2YF77"/>
<feature type="domain" description="Reverse transcriptase zinc-binding" evidence="2">
    <location>
        <begin position="650"/>
        <end position="716"/>
    </location>
</feature>
<dbReference type="Gene3D" id="3.30.420.10">
    <property type="entry name" value="Ribonuclease H-like superfamily/Ribonuclease H"/>
    <property type="match status" value="1"/>
</dbReference>
<name>A0A6A2YF77_HIBSY</name>
<dbReference type="PANTHER" id="PTHR47723">
    <property type="entry name" value="OS05G0353850 PROTEIN"/>
    <property type="match status" value="1"/>
</dbReference>
<dbReference type="GO" id="GO:0003676">
    <property type="term" value="F:nucleic acid binding"/>
    <property type="evidence" value="ECO:0007669"/>
    <property type="project" value="InterPro"/>
</dbReference>
<dbReference type="InterPro" id="IPR012337">
    <property type="entry name" value="RNaseH-like_sf"/>
</dbReference>
<organism evidence="3 4">
    <name type="scientific">Hibiscus syriacus</name>
    <name type="common">Rose of Sharon</name>
    <dbReference type="NCBI Taxonomy" id="106335"/>
    <lineage>
        <taxon>Eukaryota</taxon>
        <taxon>Viridiplantae</taxon>
        <taxon>Streptophyta</taxon>
        <taxon>Embryophyta</taxon>
        <taxon>Tracheophyta</taxon>
        <taxon>Spermatophyta</taxon>
        <taxon>Magnoliopsida</taxon>
        <taxon>eudicotyledons</taxon>
        <taxon>Gunneridae</taxon>
        <taxon>Pentapetalae</taxon>
        <taxon>rosids</taxon>
        <taxon>malvids</taxon>
        <taxon>Malvales</taxon>
        <taxon>Malvaceae</taxon>
        <taxon>Malvoideae</taxon>
        <taxon>Hibiscus</taxon>
    </lineage>
</organism>
<proteinExistence type="predicted"/>
<dbReference type="SUPFAM" id="SSF53098">
    <property type="entry name" value="Ribonuclease H-like"/>
    <property type="match status" value="1"/>
</dbReference>
<dbReference type="InterPro" id="IPR036397">
    <property type="entry name" value="RNaseH_sf"/>
</dbReference>
<comment type="caution">
    <text evidence="3">The sequence shown here is derived from an EMBL/GenBank/DDBJ whole genome shotgun (WGS) entry which is preliminary data.</text>
</comment>
<dbReference type="InterPro" id="IPR053151">
    <property type="entry name" value="RNase_H-like"/>
</dbReference>
<dbReference type="InterPro" id="IPR044730">
    <property type="entry name" value="RNase_H-like_dom_plant"/>
</dbReference>
<evidence type="ECO:0000313" key="3">
    <source>
        <dbReference type="EMBL" id="KAE8671974.1"/>
    </source>
</evidence>
<gene>
    <name evidence="3" type="ORF">F3Y22_tig00111877pilonHSYRG00265</name>
</gene>
<keyword evidence="4" id="KW-1185">Reference proteome</keyword>
<dbReference type="EMBL" id="VEPZ02001457">
    <property type="protein sequence ID" value="KAE8671974.1"/>
    <property type="molecule type" value="Genomic_DNA"/>
</dbReference>
<evidence type="ECO:0000259" key="2">
    <source>
        <dbReference type="Pfam" id="PF13966"/>
    </source>
</evidence>
<evidence type="ECO:0008006" key="5">
    <source>
        <dbReference type="Google" id="ProtNLM"/>
    </source>
</evidence>
<dbReference type="PANTHER" id="PTHR47723:SF19">
    <property type="entry name" value="POLYNUCLEOTIDYL TRANSFERASE, RIBONUCLEASE H-LIKE SUPERFAMILY PROTEIN"/>
    <property type="match status" value="1"/>
</dbReference>
<protein>
    <recommendedName>
        <fullName evidence="5">RNase H type-1 domain-containing protein</fullName>
    </recommendedName>
</protein>
<dbReference type="CDD" id="cd06222">
    <property type="entry name" value="RNase_H_like"/>
    <property type="match status" value="1"/>
</dbReference>
<feature type="domain" description="RNase H type-1" evidence="1">
    <location>
        <begin position="769"/>
        <end position="882"/>
    </location>
</feature>
<dbReference type="InterPro" id="IPR002156">
    <property type="entry name" value="RNaseH_domain"/>
</dbReference>
<reference evidence="3" key="1">
    <citation type="submission" date="2019-09" db="EMBL/GenBank/DDBJ databases">
        <title>Draft genome information of white flower Hibiscus syriacus.</title>
        <authorList>
            <person name="Kim Y.-M."/>
        </authorList>
    </citation>
    <scope>NUCLEOTIDE SEQUENCE [LARGE SCALE GENOMIC DNA]</scope>
    <source>
        <strain evidence="3">YM2019G1</strain>
    </source>
</reference>
<sequence length="997" mass="112849">MGFQVDQLRALQLNDSNAWVFGGDFTPFAMLKKGRVVLKEGLVFSRSLEESRRWNAEVFGHIGRRKSLLFARIRGIEIALEHSNSPFLSDLYEPLKQELDTVLQQEKSLWYQKSHSKWINQGDHNTHDFFEQDVIPAWSNKTLLVVIPKIDVPERISQFRPISLCQVPYKIITKILVNRLKPLLPEWISQNQSSFVPGQHITYNIMLDQKVIHSMNFKRGMRGWMLDVVEVGDVLCQSLRMKNKIIAYTPTSTNSRSLLRAATRWNKPDLYWVKANTDRAVGVMVIHDALSRAWSLGIRRIAMESDSVMSVYLINQPPIGDVGNTIVTLIHPSFTSVKEMLLKPSELNPKQSSKPCLFMGLIFPLKKNSSTELMYPARPSPDDLENSKSEEEGWVVDDNTIEKPSDHVIAKCIGLVSTLYVVDEQMYGRRMLGGRATNATYQLLIQRMRERLAGWKAKSLSLAGWIVFAKSVLAALPSYIMQSCYLPKQGGLGVKNLHTQNATFLMKKGFRMIDQSDQLWAHVLLSKYRITDLVPDSVVRTGGSRLWQGICTIWSELRHGLVWNMGVAPGLNFGVTHGLGNWGHYVIFISGIIIPCMTMWWSRRWWRMMDNGIGLCCAMFFLPPCYSSSWQLNHSIKWWRRGGLGGEDTGWKIISSYNGFPRVKSFLWLLFHGRILTNEERTRRHLIHDASCGVCGSVVESLFHVFREYVGAKEVWKELIAPQRLNEFIVQSETLAARELCAAGSACNTRPAVRSGRWVAPGMGWYKLNTVGDCRSDSGLAACGGVIRDHTGAWVLGFPKSIGSCSAWEADIWGICEGLNLAWDLGVRKLVETDCKEIVNALTSESWRGLGSSLVYNVRQLIRRNWDTLLDFVMREQNRVVDLSQPKDGWVSGIGFRLRNMSGSGVGYGQGRISTLEPPFRCLLTTNRPFVVKLNLCCLECHDILLRGVEIADGPFVVKLSLDLNILRREVEIQVLYVAGGHNSLRREVGTVETPLL</sequence>
<dbReference type="Proteomes" id="UP000436088">
    <property type="component" value="Unassembled WGS sequence"/>
</dbReference>